<dbReference type="PANTHER" id="PTHR43479">
    <property type="entry name" value="ACREF/ENVCD OPERON REPRESSOR-RELATED"/>
    <property type="match status" value="1"/>
</dbReference>
<dbReference type="InterPro" id="IPR023772">
    <property type="entry name" value="DNA-bd_HTH_TetR-type_CS"/>
</dbReference>
<dbReference type="PROSITE" id="PS01081">
    <property type="entry name" value="HTH_TETR_1"/>
    <property type="match status" value="1"/>
</dbReference>
<dbReference type="RefSeq" id="WP_170841355.1">
    <property type="nucleotide sequence ID" value="NZ_FOJI01000006.1"/>
</dbReference>
<reference evidence="4 5" key="1">
    <citation type="submission" date="2016-10" db="EMBL/GenBank/DDBJ databases">
        <authorList>
            <person name="de Groot N.N."/>
        </authorList>
    </citation>
    <scope>NUCLEOTIDE SEQUENCE [LARGE SCALE GENOMIC DNA]</scope>
    <source>
        <strain evidence="4 5">DSM 9179</strain>
    </source>
</reference>
<dbReference type="AlphaFoldDB" id="A0A1I0PVM3"/>
<accession>A0A1I0PVM3</accession>
<dbReference type="STRING" id="99656.SAMN05421659_10619"/>
<keyword evidence="1 2" id="KW-0238">DNA-binding</keyword>
<feature type="domain" description="HTH tetR-type" evidence="3">
    <location>
        <begin position="5"/>
        <end position="65"/>
    </location>
</feature>
<protein>
    <submittedName>
        <fullName evidence="4">Regulatory protein, tetR family</fullName>
    </submittedName>
</protein>
<dbReference type="PRINTS" id="PR00455">
    <property type="entry name" value="HTHTETR"/>
</dbReference>
<evidence type="ECO:0000259" key="3">
    <source>
        <dbReference type="PROSITE" id="PS50977"/>
    </source>
</evidence>
<feature type="DNA-binding region" description="H-T-H motif" evidence="2">
    <location>
        <begin position="28"/>
        <end position="47"/>
    </location>
</feature>
<organism evidence="4 5">
    <name type="scientific">[Clostridium] fimetarium</name>
    <dbReference type="NCBI Taxonomy" id="99656"/>
    <lineage>
        <taxon>Bacteria</taxon>
        <taxon>Bacillati</taxon>
        <taxon>Bacillota</taxon>
        <taxon>Clostridia</taxon>
        <taxon>Lachnospirales</taxon>
        <taxon>Lachnospiraceae</taxon>
    </lineage>
</organism>
<dbReference type="InterPro" id="IPR050624">
    <property type="entry name" value="HTH-type_Tx_Regulator"/>
</dbReference>
<evidence type="ECO:0000313" key="4">
    <source>
        <dbReference type="EMBL" id="SEW18183.1"/>
    </source>
</evidence>
<proteinExistence type="predicted"/>
<name>A0A1I0PVM3_9FIRM</name>
<dbReference type="PROSITE" id="PS50977">
    <property type="entry name" value="HTH_TETR_2"/>
    <property type="match status" value="1"/>
</dbReference>
<dbReference type="InterPro" id="IPR009057">
    <property type="entry name" value="Homeodomain-like_sf"/>
</dbReference>
<keyword evidence="5" id="KW-1185">Reference proteome</keyword>
<gene>
    <name evidence="4" type="ORF">SAMN05421659_10619</name>
</gene>
<dbReference type="GO" id="GO:0003677">
    <property type="term" value="F:DNA binding"/>
    <property type="evidence" value="ECO:0007669"/>
    <property type="project" value="UniProtKB-UniRule"/>
</dbReference>
<dbReference type="Proteomes" id="UP000199701">
    <property type="component" value="Unassembled WGS sequence"/>
</dbReference>
<evidence type="ECO:0000313" key="5">
    <source>
        <dbReference type="Proteomes" id="UP000199701"/>
    </source>
</evidence>
<dbReference type="EMBL" id="FOJI01000006">
    <property type="protein sequence ID" value="SEW18183.1"/>
    <property type="molecule type" value="Genomic_DNA"/>
</dbReference>
<dbReference type="Gene3D" id="1.10.357.10">
    <property type="entry name" value="Tetracycline Repressor, domain 2"/>
    <property type="match status" value="1"/>
</dbReference>
<evidence type="ECO:0000256" key="1">
    <source>
        <dbReference type="ARBA" id="ARBA00023125"/>
    </source>
</evidence>
<evidence type="ECO:0000256" key="2">
    <source>
        <dbReference type="PROSITE-ProRule" id="PRU00335"/>
    </source>
</evidence>
<sequence>MKQETQTREKLLKVAKEEFLEKGYAAASLRSICKKADVTTGALYFFFQDKEDLFGSLVKEPLDKLYGIMKLHYLDEIAETKELVIENNDMKNDLEASKMAIHFMYHYHDEFLLLLTKSQGSKFEKCFDEFVEMSEKHYRVLADKISEIYHLPRVDDYTIHWCSHVQIFTFAHFITHGLPQIEAEAQIEVMVKFMVNGWLSIWEKK</sequence>
<dbReference type="InterPro" id="IPR001647">
    <property type="entry name" value="HTH_TetR"/>
</dbReference>
<dbReference type="Pfam" id="PF00440">
    <property type="entry name" value="TetR_N"/>
    <property type="match status" value="1"/>
</dbReference>
<dbReference type="PANTHER" id="PTHR43479:SF11">
    <property type="entry name" value="ACREF_ENVCD OPERON REPRESSOR-RELATED"/>
    <property type="match status" value="1"/>
</dbReference>
<dbReference type="SUPFAM" id="SSF46689">
    <property type="entry name" value="Homeodomain-like"/>
    <property type="match status" value="1"/>
</dbReference>